<keyword evidence="5 6" id="KW-0472">Membrane</keyword>
<dbReference type="GO" id="GO:0016020">
    <property type="term" value="C:membrane"/>
    <property type="evidence" value="ECO:0007669"/>
    <property type="project" value="UniProtKB-SubCell"/>
</dbReference>
<evidence type="ECO:0000256" key="1">
    <source>
        <dbReference type="ARBA" id="ARBA00004141"/>
    </source>
</evidence>
<feature type="transmembrane region" description="Helical" evidence="6">
    <location>
        <begin position="592"/>
        <end position="616"/>
    </location>
</feature>
<feature type="transmembrane region" description="Helical" evidence="6">
    <location>
        <begin position="424"/>
        <end position="445"/>
    </location>
</feature>
<feature type="transmembrane region" description="Helical" evidence="6">
    <location>
        <begin position="47"/>
        <end position="64"/>
    </location>
</feature>
<feature type="transmembrane region" description="Helical" evidence="6">
    <location>
        <begin position="499"/>
        <end position="517"/>
    </location>
</feature>
<evidence type="ECO:0000256" key="6">
    <source>
        <dbReference type="SAM" id="Phobius"/>
    </source>
</evidence>
<feature type="transmembrane region" description="Helical" evidence="6">
    <location>
        <begin position="21"/>
        <end position="41"/>
    </location>
</feature>
<proteinExistence type="predicted"/>
<comment type="caution">
    <text evidence="7">The sequence shown here is derived from an EMBL/GenBank/DDBJ whole genome shotgun (WGS) entry which is preliminary data.</text>
</comment>
<comment type="subcellular location">
    <subcellularLocation>
        <location evidence="1">Membrane</location>
        <topology evidence="1">Multi-pass membrane protein</topology>
    </subcellularLocation>
</comment>
<dbReference type="InterPro" id="IPR004813">
    <property type="entry name" value="OPT"/>
</dbReference>
<dbReference type="GO" id="GO:0035673">
    <property type="term" value="F:oligopeptide transmembrane transporter activity"/>
    <property type="evidence" value="ECO:0007669"/>
    <property type="project" value="InterPro"/>
</dbReference>
<feature type="transmembrane region" description="Helical" evidence="6">
    <location>
        <begin position="400"/>
        <end position="418"/>
    </location>
</feature>
<feature type="transmembrane region" description="Helical" evidence="6">
    <location>
        <begin position="522"/>
        <end position="539"/>
    </location>
</feature>
<dbReference type="Proteomes" id="UP000702544">
    <property type="component" value="Unassembled WGS sequence"/>
</dbReference>
<protein>
    <submittedName>
        <fullName evidence="7">Oligopeptide transporter, OPT family</fullName>
    </submittedName>
</protein>
<gene>
    <name evidence="7" type="ORF">GWO12_13935</name>
</gene>
<feature type="transmembrane region" description="Helical" evidence="6">
    <location>
        <begin position="365"/>
        <end position="388"/>
    </location>
</feature>
<reference evidence="7 8" key="1">
    <citation type="submission" date="2020-01" db="EMBL/GenBank/DDBJ databases">
        <title>Genomes assembled from Gulf of Kutch pelagic sediment metagenomes.</title>
        <authorList>
            <person name="Chandrashekar M."/>
            <person name="Mahajan M.S."/>
            <person name="Dave K.J."/>
            <person name="Vatsa P."/>
            <person name="Nathani N.M."/>
        </authorList>
    </citation>
    <scope>NUCLEOTIDE SEQUENCE [LARGE SCALE GENOMIC DNA]</scope>
    <source>
        <strain evidence="7">KS3-K002</strain>
    </source>
</reference>
<feature type="transmembrane region" description="Helical" evidence="6">
    <location>
        <begin position="237"/>
        <end position="259"/>
    </location>
</feature>
<evidence type="ECO:0000313" key="8">
    <source>
        <dbReference type="Proteomes" id="UP000702544"/>
    </source>
</evidence>
<dbReference type="PANTHER" id="PTHR31645">
    <property type="entry name" value="OLIGOPEPTIDE TRANSPORTER YGL114W-RELATED"/>
    <property type="match status" value="1"/>
</dbReference>
<feature type="transmembrane region" description="Helical" evidence="6">
    <location>
        <begin position="340"/>
        <end position="359"/>
    </location>
</feature>
<name>A0AAE4ZBW7_9BACT</name>
<dbReference type="InterPro" id="IPR045035">
    <property type="entry name" value="YSL-like"/>
</dbReference>
<dbReference type="Pfam" id="PF03169">
    <property type="entry name" value="OPT"/>
    <property type="match status" value="1"/>
</dbReference>
<feature type="transmembrane region" description="Helical" evidence="6">
    <location>
        <begin position="85"/>
        <end position="103"/>
    </location>
</feature>
<feature type="transmembrane region" description="Helical" evidence="6">
    <location>
        <begin position="628"/>
        <end position="645"/>
    </location>
</feature>
<dbReference type="NCBIfam" id="TIGR00733">
    <property type="entry name" value="OPT family oligopeptide transporter"/>
    <property type="match status" value="1"/>
</dbReference>
<sequence>MDPKPHKPYVPADTRMTEFTLRAVVLGVVMAVILGAANAYIGMVAGLTIAATFPAAVVAMAVLRPMAGTILEENIARTTASVGEALVAGAIFTIPAFVIAGVWETVNFWISAFIMLVGGVLGVLFVIILRRTLVEDAGLPFPESVAAGEIHKAGQAGATGGKYLVLAGVTAGFIELIKNASGLRVLASNMAGFWSWGSTRIGQGAALPEPYTGGIYMSTPSASPALLGVGYIIGPRLSAVVFAGGVLGWWCLAPVMAFVNRDLIGLAETQGWSFAMVNVVWQSMVRPLAVGTMVVGAVWTLWSMRTSLLTGLGRVLADVKQVKGGMQVENRLELDLRYRYIVWGIIGLIIPIWILYYYFSQSFGGSLLAAVVMVIAGILFAAVAGYLVGVIGSSNNPISGLTLTTLILAALLMVAIGLTGDRGVLAVLGVAAVVCCAMGIAGDMMQDLKVGHILGGTPASMQRGELISVVFAAPALAGALLLLGKAYGFAGAPGADPATALPAPQAGLMALVSQGIVGGEMVWPLFLAGMLFGVMLILVRSPSPMLVAVGMYLPIYSTFAIFVGGVFKWIVDRMLARKRYTAEQLERANNTGILVASGFVAGEALMGVLIAGLIVANFSLPTIVSDPLWQGLLGLLIFPLVLWFFHRFSNAEAASA</sequence>
<keyword evidence="4 6" id="KW-1133">Transmembrane helix</keyword>
<accession>A0AAE4ZBW7</accession>
<evidence type="ECO:0000256" key="4">
    <source>
        <dbReference type="ARBA" id="ARBA00022989"/>
    </source>
</evidence>
<keyword evidence="2" id="KW-0813">Transport</keyword>
<dbReference type="NCBIfam" id="TIGR00728">
    <property type="entry name" value="OPT_sfam"/>
    <property type="match status" value="1"/>
</dbReference>
<feature type="transmembrane region" description="Helical" evidence="6">
    <location>
        <begin position="466"/>
        <end position="487"/>
    </location>
</feature>
<evidence type="ECO:0000256" key="5">
    <source>
        <dbReference type="ARBA" id="ARBA00023136"/>
    </source>
</evidence>
<evidence type="ECO:0000256" key="2">
    <source>
        <dbReference type="ARBA" id="ARBA00022448"/>
    </source>
</evidence>
<evidence type="ECO:0000256" key="3">
    <source>
        <dbReference type="ARBA" id="ARBA00022692"/>
    </source>
</evidence>
<dbReference type="PANTHER" id="PTHR31645:SF0">
    <property type="entry name" value="OLIGOPEPTIDE TRANSPORTER YGL114W-RELATED"/>
    <property type="match status" value="1"/>
</dbReference>
<dbReference type="EMBL" id="JAACAK010000114">
    <property type="protein sequence ID" value="NIR76191.1"/>
    <property type="molecule type" value="Genomic_DNA"/>
</dbReference>
<feature type="transmembrane region" description="Helical" evidence="6">
    <location>
        <begin position="109"/>
        <end position="129"/>
    </location>
</feature>
<feature type="transmembrane region" description="Helical" evidence="6">
    <location>
        <begin position="279"/>
        <end position="302"/>
    </location>
</feature>
<feature type="transmembrane region" description="Helical" evidence="6">
    <location>
        <begin position="551"/>
        <end position="571"/>
    </location>
</feature>
<organism evidence="7 8">
    <name type="scientific">Candidatus Kutchimonas denitrificans</name>
    <dbReference type="NCBI Taxonomy" id="3056748"/>
    <lineage>
        <taxon>Bacteria</taxon>
        <taxon>Pseudomonadati</taxon>
        <taxon>Gemmatimonadota</taxon>
        <taxon>Gemmatimonadia</taxon>
        <taxon>Candidatus Palauibacterales</taxon>
        <taxon>Candidatus Palauibacteraceae</taxon>
        <taxon>Candidatus Kutchimonas</taxon>
    </lineage>
</organism>
<keyword evidence="3 6" id="KW-0812">Transmembrane</keyword>
<dbReference type="AlphaFoldDB" id="A0AAE4ZBW7"/>
<dbReference type="InterPro" id="IPR004814">
    <property type="entry name" value="Oligopep_transpt"/>
</dbReference>
<evidence type="ECO:0000313" key="7">
    <source>
        <dbReference type="EMBL" id="NIR76191.1"/>
    </source>
</evidence>